<dbReference type="GO" id="GO:0016740">
    <property type="term" value="F:transferase activity"/>
    <property type="evidence" value="ECO:0007669"/>
    <property type="project" value="UniProtKB-KW"/>
</dbReference>
<dbReference type="Pfam" id="PF04230">
    <property type="entry name" value="PS_pyruv_trans"/>
    <property type="match status" value="1"/>
</dbReference>
<dbReference type="Proteomes" id="UP000471031">
    <property type="component" value="Unassembled WGS sequence"/>
</dbReference>
<organism evidence="2 3">
    <name type="scientific">Heliomicrobium gestii</name>
    <name type="common">Heliobacterium gestii</name>
    <dbReference type="NCBI Taxonomy" id="2699"/>
    <lineage>
        <taxon>Bacteria</taxon>
        <taxon>Bacillati</taxon>
        <taxon>Bacillota</taxon>
        <taxon>Clostridia</taxon>
        <taxon>Eubacteriales</taxon>
        <taxon>Heliobacteriaceae</taxon>
        <taxon>Heliomicrobium</taxon>
    </lineage>
</organism>
<feature type="domain" description="Polysaccharide pyruvyl transferase" evidence="1">
    <location>
        <begin position="14"/>
        <end position="289"/>
    </location>
</feature>
<dbReference type="InterPro" id="IPR007345">
    <property type="entry name" value="Polysacch_pyruvyl_Trfase"/>
</dbReference>
<dbReference type="InterPro" id="IPR019896">
    <property type="entry name" value="Polysacch_pyruvyl_Trfase_CsaB"/>
</dbReference>
<name>A0A845LJU4_HELGE</name>
<dbReference type="NCBIfam" id="TIGR03609">
    <property type="entry name" value="S_layer_CsaB"/>
    <property type="match status" value="1"/>
</dbReference>
<keyword evidence="2" id="KW-0808">Transferase</keyword>
<proteinExistence type="predicted"/>
<dbReference type="OrthoDB" id="3199616at2"/>
<evidence type="ECO:0000313" key="3">
    <source>
        <dbReference type="Proteomes" id="UP000471031"/>
    </source>
</evidence>
<evidence type="ECO:0000313" key="2">
    <source>
        <dbReference type="EMBL" id="MZP43136.1"/>
    </source>
</evidence>
<accession>A0A845LJU4</accession>
<dbReference type="AlphaFoldDB" id="A0A845LJU4"/>
<dbReference type="RefSeq" id="WP_161261701.1">
    <property type="nucleotide sequence ID" value="NZ_JAFBDC010000005.1"/>
</dbReference>
<protein>
    <submittedName>
        <fullName evidence="2">Polysaccharide pyruvyl transferase CsaB</fullName>
    </submittedName>
</protein>
<evidence type="ECO:0000259" key="1">
    <source>
        <dbReference type="Pfam" id="PF04230"/>
    </source>
</evidence>
<dbReference type="PANTHER" id="PTHR36836:SF1">
    <property type="entry name" value="COLANIC ACID BIOSYNTHESIS PROTEIN WCAK"/>
    <property type="match status" value="1"/>
</dbReference>
<sequence>MATIVLSGYFGYDNAGDEALLKAMIETLQRLRPDVHIVVLSGKPAFTRRLHQVEAVHRYNPFSVITALLRADLVISGGGSLLQDVTGVLTIPYYLLVIALARLFRRKVMFYAQGIGPVRRAFGQRLIRMVANKAHLITLRDFASQERLRQWGVNAPPIVVTADPVFSLYNRQGSRRAAETGRKQAVFCLRRWPDFAELESSVLAVAEYLLTRGWRVSFLPMHRTEDTPYSIELASRLQHPSVQVIQHHADFQESIDIIGASDLVIGVRLHALIFATMQGVPVVGIAYDPKVRDMMNEMKRPAFGDGTPLNPDTLMVEVERILDDYDGERKRARLWAEQMSERSEKTARMALQLLEGREIIHSVEATKPWGK</sequence>
<gene>
    <name evidence="2" type="primary">csaB</name>
    <name evidence="2" type="ORF">GTO89_08815</name>
</gene>
<keyword evidence="3" id="KW-1185">Reference proteome</keyword>
<dbReference type="SUPFAM" id="SSF53756">
    <property type="entry name" value="UDP-Glycosyltransferase/glycogen phosphorylase"/>
    <property type="match status" value="1"/>
</dbReference>
<dbReference type="Gene3D" id="3.40.50.2000">
    <property type="entry name" value="Glycogen Phosphorylase B"/>
    <property type="match status" value="1"/>
</dbReference>
<reference evidence="2 3" key="1">
    <citation type="submission" date="2020-01" db="EMBL/GenBank/DDBJ databases">
        <title>Whole genome sequence of Heliobacterium gestii DSM 11169.</title>
        <authorList>
            <person name="Kyndt J.A."/>
            <person name="Meyer T.E."/>
        </authorList>
    </citation>
    <scope>NUCLEOTIDE SEQUENCE [LARGE SCALE GENOMIC DNA]</scope>
    <source>
        <strain evidence="2 3">DSM 11169</strain>
    </source>
</reference>
<comment type="caution">
    <text evidence="2">The sequence shown here is derived from an EMBL/GenBank/DDBJ whole genome shotgun (WGS) entry which is preliminary data.</text>
</comment>
<dbReference type="PANTHER" id="PTHR36836">
    <property type="entry name" value="COLANIC ACID BIOSYNTHESIS PROTEIN WCAK"/>
    <property type="match status" value="1"/>
</dbReference>
<dbReference type="EMBL" id="WXEX01000006">
    <property type="protein sequence ID" value="MZP43136.1"/>
    <property type="molecule type" value="Genomic_DNA"/>
</dbReference>